<evidence type="ECO:0000313" key="2">
    <source>
        <dbReference type="Proteomes" id="UP000050852"/>
    </source>
</evidence>
<sequence length="126" mass="13381">MKDIDTEIQPSTRPIKAIYDYATLGSRTRMGGEIITASTSLEIHDLRIACVGDRVRYPDGKESEIVSGAGFAATYKGLPIAIVGSATDNGDTVTSSLQNLAQVVEFADGEGIPGLLKAGYRVESQM</sequence>
<evidence type="ECO:0000313" key="1">
    <source>
        <dbReference type="EMBL" id="KRP71658.1"/>
    </source>
</evidence>
<comment type="caution">
    <text evidence="1">The sequence shown here is derived from an EMBL/GenBank/DDBJ whole genome shotgun (WGS) entry which is preliminary data.</text>
</comment>
<reference evidence="1 2" key="1">
    <citation type="submission" date="2015-02" db="EMBL/GenBank/DDBJ databases">
        <title>Two Pseudomonas sp. nov., isolated from raw milk.</title>
        <authorList>
            <person name="Wenning M."/>
            <person name="von Neubeck M."/>
            <person name="Huptas C."/>
            <person name="Scherer S."/>
        </authorList>
    </citation>
    <scope>NUCLEOTIDE SEQUENCE [LARGE SCALE GENOMIC DNA]</scope>
    <source>
        <strain evidence="1 2">DSM 29164</strain>
    </source>
</reference>
<dbReference type="RefSeq" id="WP_209445918.1">
    <property type="nucleotide sequence ID" value="NZ_JYLN01000005.1"/>
</dbReference>
<name>A0A0R3AFH4_9PSED</name>
<organism evidence="1 2">
    <name type="scientific">Pseudomonas paralactis</name>
    <dbReference type="NCBI Taxonomy" id="1615673"/>
    <lineage>
        <taxon>Bacteria</taxon>
        <taxon>Pseudomonadati</taxon>
        <taxon>Pseudomonadota</taxon>
        <taxon>Gammaproteobacteria</taxon>
        <taxon>Pseudomonadales</taxon>
        <taxon>Pseudomonadaceae</taxon>
        <taxon>Pseudomonas</taxon>
    </lineage>
</organism>
<accession>A0A0R3AFH4</accession>
<proteinExistence type="predicted"/>
<evidence type="ECO:0008006" key="3">
    <source>
        <dbReference type="Google" id="ProtNLM"/>
    </source>
</evidence>
<dbReference type="EMBL" id="JYLN01000005">
    <property type="protein sequence ID" value="KRP71658.1"/>
    <property type="molecule type" value="Genomic_DNA"/>
</dbReference>
<dbReference type="InterPro" id="IPR008727">
    <property type="entry name" value="PAAR_motif"/>
</dbReference>
<dbReference type="Proteomes" id="UP000050852">
    <property type="component" value="Unassembled WGS sequence"/>
</dbReference>
<gene>
    <name evidence="1" type="ORF">TX23_15415</name>
</gene>
<dbReference type="AlphaFoldDB" id="A0A0R3AFH4"/>
<dbReference type="Pfam" id="PF05488">
    <property type="entry name" value="PAAR_motif"/>
    <property type="match status" value="1"/>
</dbReference>
<dbReference type="PATRIC" id="fig|1615673.3.peg.4162"/>
<protein>
    <recommendedName>
        <fullName evidence="3">PAAR repeat-containing protein</fullName>
    </recommendedName>
</protein>